<keyword evidence="4" id="KW-0788">Thiol protease</keyword>
<evidence type="ECO:0000313" key="6">
    <source>
        <dbReference type="EMBL" id="OGK42305.1"/>
    </source>
</evidence>
<dbReference type="InterPro" id="IPR038765">
    <property type="entry name" value="Papain-like_cys_pep_sf"/>
</dbReference>
<gene>
    <name evidence="6" type="ORF">A2954_04840</name>
</gene>
<evidence type="ECO:0000256" key="2">
    <source>
        <dbReference type="ARBA" id="ARBA00022670"/>
    </source>
</evidence>
<dbReference type="GO" id="GO:0006508">
    <property type="term" value="P:proteolysis"/>
    <property type="evidence" value="ECO:0007669"/>
    <property type="project" value="UniProtKB-KW"/>
</dbReference>
<reference evidence="6 7" key="1">
    <citation type="journal article" date="2016" name="Nat. Commun.">
        <title>Thousands of microbial genomes shed light on interconnected biogeochemical processes in an aquifer system.</title>
        <authorList>
            <person name="Anantharaman K."/>
            <person name="Brown C.T."/>
            <person name="Hug L.A."/>
            <person name="Sharon I."/>
            <person name="Castelle C.J."/>
            <person name="Probst A.J."/>
            <person name="Thomas B.C."/>
            <person name="Singh A."/>
            <person name="Wilkins M.J."/>
            <person name="Karaoz U."/>
            <person name="Brodie E.L."/>
            <person name="Williams K.H."/>
            <person name="Hubbard S.S."/>
            <person name="Banfield J.F."/>
        </authorList>
    </citation>
    <scope>NUCLEOTIDE SEQUENCE [LARGE SCALE GENOMIC DNA]</scope>
</reference>
<dbReference type="PROSITE" id="PS51935">
    <property type="entry name" value="NLPC_P60"/>
    <property type="match status" value="1"/>
</dbReference>
<dbReference type="AlphaFoldDB" id="A0A1F7IG17"/>
<feature type="domain" description="NlpC/P60" evidence="5">
    <location>
        <begin position="231"/>
        <end position="396"/>
    </location>
</feature>
<evidence type="ECO:0000313" key="7">
    <source>
        <dbReference type="Proteomes" id="UP000177698"/>
    </source>
</evidence>
<proteinExistence type="inferred from homology"/>
<dbReference type="InterPro" id="IPR000064">
    <property type="entry name" value="NLP_P60_dom"/>
</dbReference>
<comment type="caution">
    <text evidence="6">The sequence shown here is derived from an EMBL/GenBank/DDBJ whole genome shotgun (WGS) entry which is preliminary data.</text>
</comment>
<evidence type="ECO:0000256" key="1">
    <source>
        <dbReference type="ARBA" id="ARBA00007074"/>
    </source>
</evidence>
<evidence type="ECO:0000259" key="5">
    <source>
        <dbReference type="PROSITE" id="PS51935"/>
    </source>
</evidence>
<sequence>MTNNKIVIVLLVFLIAGVVLIGSIGQSKNVDSSNIAQNNQNGINFDKVFNLPAMLRTPIWPTAPQTINSPTQTISPTKFPILTLTQAPTLGVTNFISPTLSVISPTIIVTLPPVSTFTYKNLTNPARVEVYDKNGQWLATFTNSSYTVTLYGPERTFSESSSPYSVKNSVWVRLLPNPFGGTVDVAWLTRALADRSNDIIATEFQYLVGAPAIKNSSGLKIAGDASYGPLIGGSRQEGSDFNDYLGVTWTYPDGTVDPPESQQIESLDCSGFQRMVLGYRNNIPISIDPKPGYFPRRSFQMYAYSPGNIIIADNGSQVTNFTSIMIGDLVFFDGSTNDGTQIDHVGMYLGKDLGGHYRFISSRKGADGPTIGDISGASILDGTGHYAKTFRGVRRL</sequence>
<dbReference type="Gene3D" id="3.90.1720.10">
    <property type="entry name" value="endopeptidase domain like (from Nostoc punctiforme)"/>
    <property type="match status" value="1"/>
</dbReference>
<dbReference type="STRING" id="1802056.A2954_04840"/>
<name>A0A1F7IG17_9BACT</name>
<accession>A0A1F7IG17</accession>
<evidence type="ECO:0000256" key="3">
    <source>
        <dbReference type="ARBA" id="ARBA00022801"/>
    </source>
</evidence>
<dbReference type="Proteomes" id="UP000177698">
    <property type="component" value="Unassembled WGS sequence"/>
</dbReference>
<evidence type="ECO:0000256" key="4">
    <source>
        <dbReference type="ARBA" id="ARBA00022807"/>
    </source>
</evidence>
<keyword evidence="2" id="KW-0645">Protease</keyword>
<dbReference type="EMBL" id="MGAG01000003">
    <property type="protein sequence ID" value="OGK42305.1"/>
    <property type="molecule type" value="Genomic_DNA"/>
</dbReference>
<protein>
    <recommendedName>
        <fullName evidence="5">NlpC/P60 domain-containing protein</fullName>
    </recommendedName>
</protein>
<dbReference type="Pfam" id="PF00877">
    <property type="entry name" value="NLPC_P60"/>
    <property type="match status" value="1"/>
</dbReference>
<dbReference type="GO" id="GO:0008234">
    <property type="term" value="F:cysteine-type peptidase activity"/>
    <property type="evidence" value="ECO:0007669"/>
    <property type="project" value="UniProtKB-KW"/>
</dbReference>
<comment type="similarity">
    <text evidence="1">Belongs to the peptidase C40 family.</text>
</comment>
<dbReference type="SUPFAM" id="SSF54001">
    <property type="entry name" value="Cysteine proteinases"/>
    <property type="match status" value="1"/>
</dbReference>
<keyword evidence="3" id="KW-0378">Hydrolase</keyword>
<organism evidence="6 7">
    <name type="scientific">Candidatus Roizmanbacteria bacterium RIFCSPLOWO2_01_FULL_37_12</name>
    <dbReference type="NCBI Taxonomy" id="1802056"/>
    <lineage>
        <taxon>Bacteria</taxon>
        <taxon>Candidatus Roizmaniibacteriota</taxon>
    </lineage>
</organism>